<dbReference type="GO" id="GO:0006207">
    <property type="term" value="P:'de novo' pyrimidine nucleobase biosynthetic process"/>
    <property type="evidence" value="ECO:0007669"/>
    <property type="project" value="InterPro"/>
</dbReference>
<evidence type="ECO:0000256" key="3">
    <source>
        <dbReference type="ARBA" id="ARBA00012321"/>
    </source>
</evidence>
<dbReference type="InterPro" id="IPR011060">
    <property type="entry name" value="RibuloseP-bd_barrel"/>
</dbReference>
<dbReference type="SUPFAM" id="SSF51366">
    <property type="entry name" value="Ribulose-phoshate binding barrel"/>
    <property type="match status" value="1"/>
</dbReference>
<accession>A0A366D6Z8</accession>
<feature type="active site" description="For OMPdecase activity" evidence="9">
    <location>
        <position position="65"/>
    </location>
</feature>
<dbReference type="Pfam" id="PF00215">
    <property type="entry name" value="OMPdecase"/>
    <property type="match status" value="1"/>
</dbReference>
<evidence type="ECO:0000256" key="11">
    <source>
        <dbReference type="RuleBase" id="RU000512"/>
    </source>
</evidence>
<dbReference type="EMBL" id="QNRE01000015">
    <property type="protein sequence ID" value="RBO85234.1"/>
    <property type="molecule type" value="Genomic_DNA"/>
</dbReference>
<comment type="caution">
    <text evidence="13">The sequence shown here is derived from an EMBL/GenBank/DDBJ whole genome shotgun (WGS) entry which is preliminary data.</text>
</comment>
<evidence type="ECO:0000256" key="6">
    <source>
        <dbReference type="ARBA" id="ARBA00022975"/>
    </source>
</evidence>
<dbReference type="InterPro" id="IPR014732">
    <property type="entry name" value="OMPdecase"/>
</dbReference>
<dbReference type="InterPro" id="IPR001754">
    <property type="entry name" value="OMPdeCOase_dom"/>
</dbReference>
<feature type="binding site" evidence="10">
    <location>
        <position position="179"/>
    </location>
    <ligand>
        <name>substrate</name>
    </ligand>
</feature>
<feature type="active site" description="For OMPdecase activity" evidence="9">
    <location>
        <position position="70"/>
    </location>
</feature>
<feature type="binding site" evidence="10">
    <location>
        <position position="209"/>
    </location>
    <ligand>
        <name>substrate</name>
    </ligand>
</feature>
<dbReference type="RefSeq" id="WP_067509268.1">
    <property type="nucleotide sequence ID" value="NZ_CP107943.1"/>
</dbReference>
<reference evidence="13 14" key="1">
    <citation type="submission" date="2018-06" db="EMBL/GenBank/DDBJ databases">
        <title>Genomic Encyclopedia of Type Strains, Phase IV (KMG-IV): sequencing the most valuable type-strain genomes for metagenomic binning, comparative biology and taxonomic classification.</title>
        <authorList>
            <person name="Goeker M."/>
        </authorList>
    </citation>
    <scope>NUCLEOTIDE SEQUENCE [LARGE SCALE GENOMIC DNA]</scope>
    <source>
        <strain evidence="13 14">DSM 44599</strain>
    </source>
</reference>
<sequence length="232" mass="23042">MPTTTTVRSRLAIALDTSDLDTAVSIAKAVQPDIGIAKVGLQLFSAAGRDAVRAIQDLGMDVFLDVKLHDIPNTVYGASTVLGALGVQYLTVHAGGGTAMLEAAVKGLSEGASGAGFAAPTVLAVTVLTSAPDASPELLNERVAAAVAADCGGVVCAASDLPVIRAAAPDILTVVPGIRPAGGAVHDQQRVATPDAAIRSGASILVLGRAITAAPDPAEAARAIAEEVAQAL</sequence>
<dbReference type="InterPro" id="IPR013785">
    <property type="entry name" value="Aldolase_TIM"/>
</dbReference>
<keyword evidence="7 11" id="KW-0456">Lyase</keyword>
<evidence type="ECO:0000256" key="4">
    <source>
        <dbReference type="ARBA" id="ARBA00021923"/>
    </source>
</evidence>
<evidence type="ECO:0000256" key="8">
    <source>
        <dbReference type="ARBA" id="ARBA00049157"/>
    </source>
</evidence>
<dbReference type="CDD" id="cd04725">
    <property type="entry name" value="OMP_decarboxylase_like"/>
    <property type="match status" value="1"/>
</dbReference>
<evidence type="ECO:0000256" key="7">
    <source>
        <dbReference type="ARBA" id="ARBA00023239"/>
    </source>
</evidence>
<dbReference type="Proteomes" id="UP000252586">
    <property type="component" value="Unassembled WGS sequence"/>
</dbReference>
<dbReference type="InterPro" id="IPR018089">
    <property type="entry name" value="OMPdecase_AS"/>
</dbReference>
<evidence type="ECO:0000256" key="1">
    <source>
        <dbReference type="ARBA" id="ARBA00002356"/>
    </source>
</evidence>
<evidence type="ECO:0000256" key="2">
    <source>
        <dbReference type="ARBA" id="ARBA00004861"/>
    </source>
</evidence>
<name>A0A366D6Z8_9NOCA</name>
<keyword evidence="6 11" id="KW-0665">Pyrimidine biosynthesis</keyword>
<evidence type="ECO:0000256" key="9">
    <source>
        <dbReference type="PIRSR" id="PIRSR614732-1"/>
    </source>
</evidence>
<dbReference type="GO" id="GO:0004590">
    <property type="term" value="F:orotidine-5'-phosphate decarboxylase activity"/>
    <property type="evidence" value="ECO:0007669"/>
    <property type="project" value="UniProtKB-EC"/>
</dbReference>
<evidence type="ECO:0000313" key="13">
    <source>
        <dbReference type="EMBL" id="RBO85234.1"/>
    </source>
</evidence>
<dbReference type="UniPathway" id="UPA00070">
    <property type="reaction ID" value="UER00120"/>
</dbReference>
<dbReference type="NCBIfam" id="TIGR01740">
    <property type="entry name" value="pyrF"/>
    <property type="match status" value="1"/>
</dbReference>
<evidence type="ECO:0000256" key="5">
    <source>
        <dbReference type="ARBA" id="ARBA00022793"/>
    </source>
</evidence>
<evidence type="ECO:0000259" key="12">
    <source>
        <dbReference type="SMART" id="SM00934"/>
    </source>
</evidence>
<keyword evidence="14" id="KW-1185">Reference proteome</keyword>
<dbReference type="GO" id="GO:0005829">
    <property type="term" value="C:cytosol"/>
    <property type="evidence" value="ECO:0007669"/>
    <property type="project" value="TreeGrafter"/>
</dbReference>
<comment type="similarity">
    <text evidence="11">Belongs to the OMP decarboxylase family.</text>
</comment>
<dbReference type="SMART" id="SM00934">
    <property type="entry name" value="OMPdecase"/>
    <property type="match status" value="1"/>
</dbReference>
<dbReference type="Gene3D" id="3.20.20.70">
    <property type="entry name" value="Aldolase class I"/>
    <property type="match status" value="1"/>
</dbReference>
<feature type="binding site" evidence="10">
    <location>
        <position position="129"/>
    </location>
    <ligand>
        <name>substrate</name>
    </ligand>
</feature>
<comment type="catalytic activity">
    <reaction evidence="8 11">
        <text>orotidine 5'-phosphate + H(+) = UMP + CO2</text>
        <dbReference type="Rhea" id="RHEA:11596"/>
        <dbReference type="ChEBI" id="CHEBI:15378"/>
        <dbReference type="ChEBI" id="CHEBI:16526"/>
        <dbReference type="ChEBI" id="CHEBI:57538"/>
        <dbReference type="ChEBI" id="CHEBI:57865"/>
        <dbReference type="EC" id="4.1.1.23"/>
    </reaction>
</comment>
<feature type="binding site" evidence="10">
    <location>
        <position position="208"/>
    </location>
    <ligand>
        <name>substrate</name>
    </ligand>
</feature>
<keyword evidence="5 11" id="KW-0210">Decarboxylase</keyword>
<proteinExistence type="inferred from homology"/>
<dbReference type="PROSITE" id="PS00156">
    <property type="entry name" value="OMPDECASE"/>
    <property type="match status" value="1"/>
</dbReference>
<dbReference type="STRING" id="1210090.GCA_001613185_03114"/>
<gene>
    <name evidence="13" type="ORF">DFR74_11582</name>
</gene>
<feature type="binding site" evidence="10">
    <location>
        <position position="38"/>
    </location>
    <ligand>
        <name>substrate</name>
    </ligand>
</feature>
<evidence type="ECO:0000313" key="14">
    <source>
        <dbReference type="Proteomes" id="UP000252586"/>
    </source>
</evidence>
<dbReference type="GO" id="GO:0044205">
    <property type="term" value="P:'de novo' UMP biosynthetic process"/>
    <property type="evidence" value="ECO:0007669"/>
    <property type="project" value="UniProtKB-UniPathway"/>
</dbReference>
<dbReference type="OrthoDB" id="9806203at2"/>
<comment type="function">
    <text evidence="1">Catalyzes the decarboxylation of orotidine 5'-monophosphate (OMP) to uridine 5'-monophosphate (UMP).</text>
</comment>
<organism evidence="13 14">
    <name type="scientific">Nocardia puris</name>
    <dbReference type="NCBI Taxonomy" id="208602"/>
    <lineage>
        <taxon>Bacteria</taxon>
        <taxon>Bacillati</taxon>
        <taxon>Actinomycetota</taxon>
        <taxon>Actinomycetes</taxon>
        <taxon>Mycobacteriales</taxon>
        <taxon>Nocardiaceae</taxon>
        <taxon>Nocardia</taxon>
    </lineage>
</organism>
<dbReference type="AlphaFoldDB" id="A0A366D6Z8"/>
<feature type="binding site" evidence="10">
    <location>
        <position position="16"/>
    </location>
    <ligand>
        <name>substrate</name>
    </ligand>
</feature>
<dbReference type="EC" id="4.1.1.23" evidence="3 11"/>
<dbReference type="PANTHER" id="PTHR32119">
    <property type="entry name" value="OROTIDINE 5'-PHOSPHATE DECARBOXYLASE"/>
    <property type="match status" value="1"/>
</dbReference>
<comment type="pathway">
    <text evidence="2 11">Pyrimidine metabolism; UMP biosynthesis via de novo pathway; UMP from orotate: step 2/2.</text>
</comment>
<feature type="active site" description="For OMPdecase activity" evidence="9">
    <location>
        <position position="67"/>
    </location>
</feature>
<evidence type="ECO:0000256" key="10">
    <source>
        <dbReference type="PIRSR" id="PIRSR614732-2"/>
    </source>
</evidence>
<dbReference type="PANTHER" id="PTHR32119:SF2">
    <property type="entry name" value="OROTIDINE 5'-PHOSPHATE DECARBOXYLASE"/>
    <property type="match status" value="1"/>
</dbReference>
<feature type="binding site" evidence="10">
    <location>
        <position position="188"/>
    </location>
    <ligand>
        <name>substrate</name>
    </ligand>
</feature>
<protein>
    <recommendedName>
        <fullName evidence="4 11">Orotidine 5'-phosphate decarboxylase</fullName>
        <ecNumber evidence="3 11">4.1.1.23</ecNumber>
    </recommendedName>
</protein>
<feature type="domain" description="Orotidine 5'-phosphate decarboxylase" evidence="12">
    <location>
        <begin position="10"/>
        <end position="224"/>
    </location>
</feature>